<gene>
    <name evidence="1" type="ORF">Raf01_42760</name>
</gene>
<dbReference type="Proteomes" id="UP000642748">
    <property type="component" value="Unassembled WGS sequence"/>
</dbReference>
<sequence>MTARLRLILNGWIHRVRQSPDRGSATLETAKVVLPLTALMVLFIILCQRVVGTNMDINSTASAAARAASLARSPQEAVDTAQQTAAANLASHHHTCATLTVTVDTAAFGPGGQVGVTVTCRMATSDLIGLGLPGTVSGSSTAYAVVDSYRDVAGTP</sequence>
<evidence type="ECO:0000313" key="1">
    <source>
        <dbReference type="EMBL" id="GIH16104.1"/>
    </source>
</evidence>
<evidence type="ECO:0000313" key="2">
    <source>
        <dbReference type="Proteomes" id="UP000642748"/>
    </source>
</evidence>
<protein>
    <recommendedName>
        <fullName evidence="3">TadE-like protein</fullName>
    </recommendedName>
</protein>
<dbReference type="EMBL" id="BONZ01000039">
    <property type="protein sequence ID" value="GIH16104.1"/>
    <property type="molecule type" value="Genomic_DNA"/>
</dbReference>
<dbReference type="AlphaFoldDB" id="A0A8J3VRG2"/>
<evidence type="ECO:0008006" key="3">
    <source>
        <dbReference type="Google" id="ProtNLM"/>
    </source>
</evidence>
<accession>A0A8J3VRG2</accession>
<dbReference type="RefSeq" id="WP_203919695.1">
    <property type="nucleotide sequence ID" value="NZ_BONZ01000039.1"/>
</dbReference>
<reference evidence="1" key="1">
    <citation type="submission" date="2021-01" db="EMBL/GenBank/DDBJ databases">
        <title>Whole genome shotgun sequence of Rugosimonospora africana NBRC 104875.</title>
        <authorList>
            <person name="Komaki H."/>
            <person name="Tamura T."/>
        </authorList>
    </citation>
    <scope>NUCLEOTIDE SEQUENCE</scope>
    <source>
        <strain evidence="1">NBRC 104875</strain>
    </source>
</reference>
<proteinExistence type="predicted"/>
<name>A0A8J3VRG2_9ACTN</name>
<keyword evidence="2" id="KW-1185">Reference proteome</keyword>
<organism evidence="1 2">
    <name type="scientific">Rugosimonospora africana</name>
    <dbReference type="NCBI Taxonomy" id="556532"/>
    <lineage>
        <taxon>Bacteria</taxon>
        <taxon>Bacillati</taxon>
        <taxon>Actinomycetota</taxon>
        <taxon>Actinomycetes</taxon>
        <taxon>Micromonosporales</taxon>
        <taxon>Micromonosporaceae</taxon>
        <taxon>Rugosimonospora</taxon>
    </lineage>
</organism>
<comment type="caution">
    <text evidence="1">The sequence shown here is derived from an EMBL/GenBank/DDBJ whole genome shotgun (WGS) entry which is preliminary data.</text>
</comment>